<comment type="caution">
    <text evidence="1">The sequence shown here is derived from an EMBL/GenBank/DDBJ whole genome shotgun (WGS) entry which is preliminary data.</text>
</comment>
<protein>
    <submittedName>
        <fullName evidence="1">DUF4924 family protein</fullName>
    </submittedName>
</protein>
<keyword evidence="2" id="KW-1185">Reference proteome</keyword>
<dbReference type="Proteomes" id="UP001163821">
    <property type="component" value="Unassembled WGS sequence"/>
</dbReference>
<dbReference type="Pfam" id="PF16271">
    <property type="entry name" value="DUF4924"/>
    <property type="match status" value="1"/>
</dbReference>
<dbReference type="EMBL" id="JAPAAF010000001">
    <property type="protein sequence ID" value="MCW0481395.1"/>
    <property type="molecule type" value="Genomic_DNA"/>
</dbReference>
<reference evidence="1" key="1">
    <citation type="submission" date="2022-10" db="EMBL/GenBank/DDBJ databases">
        <title>Gaoshiqiia sediminis gen. nov., sp. nov., isolated from coastal sediment.</title>
        <authorList>
            <person name="Yu W.X."/>
            <person name="Mu D.S."/>
            <person name="Du J.Z."/>
            <person name="Liang Y.Q."/>
        </authorList>
    </citation>
    <scope>NUCLEOTIDE SEQUENCE</scope>
    <source>
        <strain evidence="1">A06</strain>
    </source>
</reference>
<proteinExistence type="predicted"/>
<name>A0AA41Y3Y8_9BACT</name>
<gene>
    <name evidence="1" type="ORF">N2K84_01560</name>
</gene>
<sequence length="180" mass="21051">MLIAQEKRKTNIAEYILYLWQVEDLLRALDFDLDKIGKTVVSRFETDDDTRLEIYQWYKNLVLMMQKEQVTQQGHVQFIKNLVDELNRFHLQLLQGANDSKYLALHHLAKPIIDEFRLKSNEMEANDIQVALQALYSILLLKLQGKEISTSTTQAVAHISKLVGHLAGRYRQYEEGEFEI</sequence>
<evidence type="ECO:0000313" key="2">
    <source>
        <dbReference type="Proteomes" id="UP001163821"/>
    </source>
</evidence>
<evidence type="ECO:0000313" key="1">
    <source>
        <dbReference type="EMBL" id="MCW0481395.1"/>
    </source>
</evidence>
<dbReference type="RefSeq" id="WP_282590002.1">
    <property type="nucleotide sequence ID" value="NZ_JAPAAF010000001.1"/>
</dbReference>
<dbReference type="AlphaFoldDB" id="A0AA41Y3Y8"/>
<organism evidence="1 2">
    <name type="scientific">Gaoshiqia sediminis</name>
    <dbReference type="NCBI Taxonomy" id="2986998"/>
    <lineage>
        <taxon>Bacteria</taxon>
        <taxon>Pseudomonadati</taxon>
        <taxon>Bacteroidota</taxon>
        <taxon>Bacteroidia</taxon>
        <taxon>Marinilabiliales</taxon>
        <taxon>Prolixibacteraceae</taxon>
        <taxon>Gaoshiqia</taxon>
    </lineage>
</organism>
<accession>A0AA41Y3Y8</accession>
<dbReference type="InterPro" id="IPR032574">
    <property type="entry name" value="DUF4924"/>
</dbReference>